<dbReference type="Proteomes" id="UP000075573">
    <property type="component" value="Unassembled WGS sequence"/>
</dbReference>
<proteinExistence type="predicted"/>
<reference evidence="4" key="2">
    <citation type="submission" date="2020-04" db="EMBL/GenBank/DDBJ databases">
        <title>Description of novel Gluconacetobacter.</title>
        <authorList>
            <person name="Sombolestani A."/>
        </authorList>
    </citation>
    <scope>NUCLEOTIDE SEQUENCE [LARGE SCALE GENOMIC DNA]</scope>
    <source>
        <strain evidence="4">R-71646</strain>
    </source>
</reference>
<gene>
    <name evidence="1" type="ORF">AD929_13790</name>
    <name evidence="2" type="ORF">HKD31_05365</name>
</gene>
<evidence type="ECO:0000313" key="4">
    <source>
        <dbReference type="Proteomes" id="UP000644588"/>
    </source>
</evidence>
<dbReference type="AlphaFoldDB" id="A0A149QRL9"/>
<dbReference type="PATRIC" id="fig|442.7.peg.902"/>
<dbReference type="EMBL" id="JABCQF010000002">
    <property type="protein sequence ID" value="MBF0882177.1"/>
    <property type="molecule type" value="Genomic_DNA"/>
</dbReference>
<name>A0A149QRL9_9PROT</name>
<dbReference type="Proteomes" id="UP000644588">
    <property type="component" value="Unassembled WGS sequence"/>
</dbReference>
<evidence type="ECO:0000313" key="1">
    <source>
        <dbReference type="EMBL" id="KXU99823.1"/>
    </source>
</evidence>
<accession>A0A149QRL9</accession>
<reference evidence="1 3" key="1">
    <citation type="submission" date="2015-06" db="EMBL/GenBank/DDBJ databases">
        <title>Improved classification and identification of acetic acid bacteria using matrix-assisted laser desorption/ionization time-of-flight mass spectrometry; Gluconobacter nephelii and Gluconobacter uchimurae are later heterotypic synonyms of Gluconobacter japonicus and Gluconobacter oxydans, respectively.</title>
        <authorList>
            <person name="Li L."/>
            <person name="Cleenwerck I."/>
            <person name="De Vuyst L."/>
            <person name="Vandamme P."/>
        </authorList>
    </citation>
    <scope>NUCLEOTIDE SEQUENCE [LARGE SCALE GENOMIC DNA]</scope>
    <source>
        <strain evidence="1 3">LMG 1764</strain>
    </source>
</reference>
<sequence length="100" mass="11331">MISQEKSVPFRKNRKVTKLSQRMGIAGASCVLDVMINDRSALVRDSAAFIVLLERIWKARDVDAGLVWSEIDERIRLADELRASGIRPYKGGRFRSTKLP</sequence>
<reference evidence="2 4" key="4">
    <citation type="submission" date="2020-11" db="EMBL/GenBank/DDBJ databases">
        <title>Description of novel Gluconobacter species.</title>
        <authorList>
            <person name="Cleenwerck I."/>
            <person name="Cnockaert M."/>
            <person name="Borremans W."/>
            <person name="Wieme A.D."/>
            <person name="De Vuyst L."/>
            <person name="Vandamme P."/>
        </authorList>
    </citation>
    <scope>NUCLEOTIDE SEQUENCE [LARGE SCALE GENOMIC DNA]</scope>
    <source>
        <strain evidence="2 4">R-71646</strain>
    </source>
</reference>
<evidence type="ECO:0000313" key="2">
    <source>
        <dbReference type="EMBL" id="MBF0882177.1"/>
    </source>
</evidence>
<organism evidence="1 3">
    <name type="scientific">Gluconobacter potus</name>
    <dbReference type="NCBI Taxonomy" id="2724927"/>
    <lineage>
        <taxon>Bacteria</taxon>
        <taxon>Pseudomonadati</taxon>
        <taxon>Pseudomonadota</taxon>
        <taxon>Alphaproteobacteria</taxon>
        <taxon>Acetobacterales</taxon>
        <taxon>Acetobacteraceae</taxon>
        <taxon>Gluconobacter</taxon>
    </lineage>
</organism>
<comment type="caution">
    <text evidence="1">The sequence shown here is derived from an EMBL/GenBank/DDBJ whole genome shotgun (WGS) entry which is preliminary data.</text>
</comment>
<dbReference type="EMBL" id="LHZB01000119">
    <property type="protein sequence ID" value="KXU99823.1"/>
    <property type="molecule type" value="Genomic_DNA"/>
</dbReference>
<keyword evidence="4" id="KW-1185">Reference proteome</keyword>
<protein>
    <submittedName>
        <fullName evidence="1">Uncharacterized protein</fullName>
    </submittedName>
</protein>
<evidence type="ECO:0000313" key="3">
    <source>
        <dbReference type="Proteomes" id="UP000075573"/>
    </source>
</evidence>
<reference evidence="2" key="3">
    <citation type="submission" date="2020-04" db="EMBL/GenBank/DDBJ databases">
        <authorList>
            <person name="Sombolestani A."/>
        </authorList>
    </citation>
    <scope>NUCLEOTIDE SEQUENCE</scope>
    <source>
        <strain evidence="2">R-71646</strain>
    </source>
</reference>